<dbReference type="SMART" id="SM00267">
    <property type="entry name" value="GGDEF"/>
    <property type="match status" value="1"/>
</dbReference>
<feature type="domain" description="GGDEF" evidence="1">
    <location>
        <begin position="67"/>
        <end position="190"/>
    </location>
</feature>
<organism evidence="2 3">
    <name type="scientific">Kineosporia corallincola</name>
    <dbReference type="NCBI Taxonomy" id="2835133"/>
    <lineage>
        <taxon>Bacteria</taxon>
        <taxon>Bacillati</taxon>
        <taxon>Actinomycetota</taxon>
        <taxon>Actinomycetes</taxon>
        <taxon>Kineosporiales</taxon>
        <taxon>Kineosporiaceae</taxon>
        <taxon>Kineosporia</taxon>
    </lineage>
</organism>
<comment type="caution">
    <text evidence="2">The sequence shown here is derived from an EMBL/GenBank/DDBJ whole genome shotgun (WGS) entry which is preliminary data.</text>
</comment>
<evidence type="ECO:0000313" key="3">
    <source>
        <dbReference type="Proteomes" id="UP001197247"/>
    </source>
</evidence>
<dbReference type="EMBL" id="JAHBAY010000009">
    <property type="protein sequence ID" value="MBT0771578.1"/>
    <property type="molecule type" value="Genomic_DNA"/>
</dbReference>
<dbReference type="InterPro" id="IPR043128">
    <property type="entry name" value="Rev_trsase/Diguanyl_cyclase"/>
</dbReference>
<dbReference type="InterPro" id="IPR000160">
    <property type="entry name" value="GGDEF_dom"/>
</dbReference>
<dbReference type="SUPFAM" id="SSF55073">
    <property type="entry name" value="Nucleotide cyclase"/>
    <property type="match status" value="1"/>
</dbReference>
<dbReference type="NCBIfam" id="TIGR00254">
    <property type="entry name" value="GGDEF"/>
    <property type="match status" value="1"/>
</dbReference>
<evidence type="ECO:0000313" key="2">
    <source>
        <dbReference type="EMBL" id="MBT0771578.1"/>
    </source>
</evidence>
<gene>
    <name evidence="2" type="ORF">KIH74_21750</name>
</gene>
<protein>
    <submittedName>
        <fullName evidence="2">GGDEF domain-containing protein</fullName>
    </submittedName>
</protein>
<keyword evidence="3" id="KW-1185">Reference proteome</keyword>
<evidence type="ECO:0000259" key="1">
    <source>
        <dbReference type="PROSITE" id="PS50887"/>
    </source>
</evidence>
<dbReference type="CDD" id="cd01949">
    <property type="entry name" value="GGDEF"/>
    <property type="match status" value="1"/>
</dbReference>
<proteinExistence type="predicted"/>
<reference evidence="2 3" key="1">
    <citation type="submission" date="2021-05" db="EMBL/GenBank/DDBJ databases">
        <title>Kineosporia and Streptomyces sp. nov. two new marine actinobacteria isolated from Coral.</title>
        <authorList>
            <person name="Buangrab K."/>
            <person name="Sutthacheep M."/>
            <person name="Yeemin T."/>
            <person name="Harunari E."/>
            <person name="Igarashi Y."/>
            <person name="Kanchanasin P."/>
            <person name="Tanasupawat S."/>
            <person name="Phongsopitanun W."/>
        </authorList>
    </citation>
    <scope>NUCLEOTIDE SEQUENCE [LARGE SCALE GENOMIC DNA]</scope>
    <source>
        <strain evidence="2 3">J2-2</strain>
    </source>
</reference>
<sequence>MVIWWSRRIDDLDHFTDQMVELLSIQAGPVLERVRQVEDLDRAATTDSLTGVLNRRAFEDAMAAPADDAVLLLFDLDRFKQLNDTQGHPAGDRVLRAFAAALASSVRDGLDQVCRIGGDEFAVITRGDADVALAVLGRLTTAWKHPEGVGFSAGYAVLMPGEAAEQLSARADSALYAEKKRRRERIRRPL</sequence>
<dbReference type="InterPro" id="IPR050469">
    <property type="entry name" value="Diguanylate_Cyclase"/>
</dbReference>
<dbReference type="InterPro" id="IPR029787">
    <property type="entry name" value="Nucleotide_cyclase"/>
</dbReference>
<name>A0ABS5TL64_9ACTN</name>
<dbReference type="Proteomes" id="UP001197247">
    <property type="component" value="Unassembled WGS sequence"/>
</dbReference>
<accession>A0ABS5TL64</accession>
<dbReference type="PANTHER" id="PTHR45138">
    <property type="entry name" value="REGULATORY COMPONENTS OF SENSORY TRANSDUCTION SYSTEM"/>
    <property type="match status" value="1"/>
</dbReference>
<dbReference type="Gene3D" id="3.30.70.270">
    <property type="match status" value="1"/>
</dbReference>
<dbReference type="Pfam" id="PF00990">
    <property type="entry name" value="GGDEF"/>
    <property type="match status" value="1"/>
</dbReference>
<dbReference type="PROSITE" id="PS50887">
    <property type="entry name" value="GGDEF"/>
    <property type="match status" value="1"/>
</dbReference>
<dbReference type="PANTHER" id="PTHR45138:SF9">
    <property type="entry name" value="DIGUANYLATE CYCLASE DGCM-RELATED"/>
    <property type="match status" value="1"/>
</dbReference>